<organism evidence="1 2">
    <name type="scientific">Olea europaea subsp. europaea</name>
    <dbReference type="NCBI Taxonomy" id="158383"/>
    <lineage>
        <taxon>Eukaryota</taxon>
        <taxon>Viridiplantae</taxon>
        <taxon>Streptophyta</taxon>
        <taxon>Embryophyta</taxon>
        <taxon>Tracheophyta</taxon>
        <taxon>Spermatophyta</taxon>
        <taxon>Magnoliopsida</taxon>
        <taxon>eudicotyledons</taxon>
        <taxon>Gunneridae</taxon>
        <taxon>Pentapetalae</taxon>
        <taxon>asterids</taxon>
        <taxon>lamiids</taxon>
        <taxon>Lamiales</taxon>
        <taxon>Oleaceae</taxon>
        <taxon>Oleeae</taxon>
        <taxon>Olea</taxon>
    </lineage>
</organism>
<dbReference type="Gramene" id="OE9A049108T1">
    <property type="protein sequence ID" value="OE9A049108C1"/>
    <property type="gene ID" value="OE9A049108"/>
</dbReference>
<dbReference type="EMBL" id="CACTIH010005847">
    <property type="protein sequence ID" value="CAA3002528.1"/>
    <property type="molecule type" value="Genomic_DNA"/>
</dbReference>
<reference evidence="1 2" key="1">
    <citation type="submission" date="2019-12" db="EMBL/GenBank/DDBJ databases">
        <authorList>
            <person name="Alioto T."/>
            <person name="Alioto T."/>
            <person name="Gomez Garrido J."/>
        </authorList>
    </citation>
    <scope>NUCLEOTIDE SEQUENCE [LARGE SCALE GENOMIC DNA]</scope>
</reference>
<accession>A0A8S0TCE8</accession>
<dbReference type="Proteomes" id="UP000594638">
    <property type="component" value="Unassembled WGS sequence"/>
</dbReference>
<gene>
    <name evidence="1" type="ORF">OLEA9_A049108</name>
</gene>
<protein>
    <submittedName>
        <fullName evidence="1">Uncharacterized protein</fullName>
    </submittedName>
</protein>
<evidence type="ECO:0000313" key="1">
    <source>
        <dbReference type="EMBL" id="CAA3002528.1"/>
    </source>
</evidence>
<name>A0A8S0TCE8_OLEEU</name>
<comment type="caution">
    <text evidence="1">The sequence shown here is derived from an EMBL/GenBank/DDBJ whole genome shotgun (WGS) entry which is preliminary data.</text>
</comment>
<keyword evidence="2" id="KW-1185">Reference proteome</keyword>
<proteinExistence type="predicted"/>
<evidence type="ECO:0000313" key="2">
    <source>
        <dbReference type="Proteomes" id="UP000594638"/>
    </source>
</evidence>
<sequence length="100" mass="11185">MDAAVEGGGSRTNGMAVDAFEIDKLPSHFSSWDSFRLDFISPFRRIESIKTRKHNTKLLNKENISFHLCSSSALTLYLSPLSLDIQGEGERKPGKRTLTL</sequence>
<dbReference type="AlphaFoldDB" id="A0A8S0TCE8"/>